<dbReference type="AlphaFoldDB" id="E8LKL2"/>
<dbReference type="HOGENOM" id="CLU_1776486_0_0_6"/>
<proteinExistence type="predicted"/>
<gene>
    <name evidence="1" type="ORF">HMPREF9444_01253</name>
</gene>
<organism evidence="1 2">
    <name type="scientific">Succinatimonas hippei (strain DSM 22608 / JCM 16073 / KCTC 15190 / YIT 12066)</name>
    <dbReference type="NCBI Taxonomy" id="762983"/>
    <lineage>
        <taxon>Bacteria</taxon>
        <taxon>Pseudomonadati</taxon>
        <taxon>Pseudomonadota</taxon>
        <taxon>Gammaproteobacteria</taxon>
        <taxon>Aeromonadales</taxon>
        <taxon>Succinivibrionaceae</taxon>
        <taxon>Succinatimonas</taxon>
    </lineage>
</organism>
<sequence length="146" mass="16335">MVALNISEKIIAGFMIKSFLSVVFILCFSLQSAFAKVVIEVKNDTPESCSLALNGPLADGKNLTLGWYVFAPGEEAKIVIDEIVNADDIYVFHDCGLTIKKDEEQKKLYVRTDFKFADTVDKKGTPGYEEVSFVKLNSLKFVIRNR</sequence>
<evidence type="ECO:0000313" key="2">
    <source>
        <dbReference type="Proteomes" id="UP000018458"/>
    </source>
</evidence>
<evidence type="ECO:0000313" key="1">
    <source>
        <dbReference type="EMBL" id="EFY06940.1"/>
    </source>
</evidence>
<name>E8LKL2_SUCHY</name>
<dbReference type="STRING" id="762983.HMPREF9444_01253"/>
<dbReference type="EMBL" id="AEVO01000063">
    <property type="protein sequence ID" value="EFY06940.1"/>
    <property type="molecule type" value="Genomic_DNA"/>
</dbReference>
<keyword evidence="2" id="KW-1185">Reference proteome</keyword>
<protein>
    <submittedName>
        <fullName evidence="1">Uncharacterized protein</fullName>
    </submittedName>
</protein>
<dbReference type="Proteomes" id="UP000018458">
    <property type="component" value="Unassembled WGS sequence"/>
</dbReference>
<comment type="caution">
    <text evidence="1">The sequence shown here is derived from an EMBL/GenBank/DDBJ whole genome shotgun (WGS) entry which is preliminary data.</text>
</comment>
<accession>E8LKL2</accession>
<reference evidence="1 2" key="1">
    <citation type="submission" date="2011-01" db="EMBL/GenBank/DDBJ databases">
        <authorList>
            <person name="Weinstock G."/>
            <person name="Sodergren E."/>
            <person name="Clifton S."/>
            <person name="Fulton L."/>
            <person name="Fulton B."/>
            <person name="Courtney L."/>
            <person name="Fronick C."/>
            <person name="Harrison M."/>
            <person name="Strong C."/>
            <person name="Farmer C."/>
            <person name="Delahaunty K."/>
            <person name="Markovic C."/>
            <person name="Hall O."/>
            <person name="Minx P."/>
            <person name="Tomlinson C."/>
            <person name="Mitreva M."/>
            <person name="Hou S."/>
            <person name="Chen J."/>
            <person name="Wollam A."/>
            <person name="Pepin K.H."/>
            <person name="Johnson M."/>
            <person name="Bhonagiri V."/>
            <person name="Zhang X."/>
            <person name="Suruliraj S."/>
            <person name="Warren W."/>
            <person name="Chinwalla A."/>
            <person name="Mardis E.R."/>
            <person name="Wilson R.K."/>
        </authorList>
    </citation>
    <scope>NUCLEOTIDE SEQUENCE [LARGE SCALE GENOMIC DNA]</scope>
    <source>
        <strain evidence="2">DSM 22608 / JCM 16073 / KCTC 15190 / YIT 12066</strain>
    </source>
</reference>